<keyword evidence="3" id="KW-1185">Reference proteome</keyword>
<dbReference type="InParanoid" id="D3BBV2"/>
<dbReference type="GeneID" id="31361456"/>
<feature type="region of interest" description="Disordered" evidence="1">
    <location>
        <begin position="1"/>
        <end position="33"/>
    </location>
</feature>
<dbReference type="RefSeq" id="XP_020433253.1">
    <property type="nucleotide sequence ID" value="XM_020576841.1"/>
</dbReference>
<evidence type="ECO:0000313" key="2">
    <source>
        <dbReference type="EMBL" id="EFA81135.1"/>
    </source>
</evidence>
<evidence type="ECO:0000256" key="1">
    <source>
        <dbReference type="SAM" id="MobiDB-lite"/>
    </source>
</evidence>
<sequence length="60" mass="6709">MGSLFSKSTPPPLPPYTPFPDSEVDSKHLKHNNPHPLEFPEHLYIAGVNDGFIPDSIMHN</sequence>
<dbReference type="EMBL" id="ADBJ01000026">
    <property type="protein sequence ID" value="EFA81135.1"/>
    <property type="molecule type" value="Genomic_DNA"/>
</dbReference>
<protein>
    <submittedName>
        <fullName evidence="2">Uncharacterized protein</fullName>
    </submittedName>
</protein>
<evidence type="ECO:0000313" key="3">
    <source>
        <dbReference type="Proteomes" id="UP000001396"/>
    </source>
</evidence>
<feature type="compositionally biased region" description="Pro residues" evidence="1">
    <location>
        <begin position="9"/>
        <end position="18"/>
    </location>
</feature>
<accession>D3BBV2</accession>
<dbReference type="AlphaFoldDB" id="D3BBV2"/>
<comment type="caution">
    <text evidence="2">The sequence shown here is derived from an EMBL/GenBank/DDBJ whole genome shotgun (WGS) entry which is preliminary data.</text>
</comment>
<name>D3BBV2_HETP5</name>
<proteinExistence type="predicted"/>
<organism evidence="2 3">
    <name type="scientific">Heterostelium pallidum (strain ATCC 26659 / Pp 5 / PN500)</name>
    <name type="common">Cellular slime mold</name>
    <name type="synonym">Polysphondylium pallidum</name>
    <dbReference type="NCBI Taxonomy" id="670386"/>
    <lineage>
        <taxon>Eukaryota</taxon>
        <taxon>Amoebozoa</taxon>
        <taxon>Evosea</taxon>
        <taxon>Eumycetozoa</taxon>
        <taxon>Dictyostelia</taxon>
        <taxon>Acytosteliales</taxon>
        <taxon>Acytosteliaceae</taxon>
        <taxon>Heterostelium</taxon>
    </lineage>
</organism>
<dbReference type="Proteomes" id="UP000001396">
    <property type="component" value="Unassembled WGS sequence"/>
</dbReference>
<reference evidence="2 3" key="1">
    <citation type="journal article" date="2011" name="Genome Res.">
        <title>Phylogeny-wide analysis of social amoeba genomes highlights ancient origins for complex intercellular communication.</title>
        <authorList>
            <person name="Heidel A.J."/>
            <person name="Lawal H.M."/>
            <person name="Felder M."/>
            <person name="Schilde C."/>
            <person name="Helps N.R."/>
            <person name="Tunggal B."/>
            <person name="Rivero F."/>
            <person name="John U."/>
            <person name="Schleicher M."/>
            <person name="Eichinger L."/>
            <person name="Platzer M."/>
            <person name="Noegel A.A."/>
            <person name="Schaap P."/>
            <person name="Gloeckner G."/>
        </authorList>
    </citation>
    <scope>NUCLEOTIDE SEQUENCE [LARGE SCALE GENOMIC DNA]</scope>
    <source>
        <strain evidence="3">ATCC 26659 / Pp 5 / PN500</strain>
    </source>
</reference>
<gene>
    <name evidence="2" type="ORF">PPL_05972</name>
</gene>